<organism evidence="2">
    <name type="scientific">Erebia theano</name>
    <name type="common">Theano alpine</name>
    <dbReference type="NCBI Taxonomy" id="447846"/>
    <lineage>
        <taxon>Eukaryota</taxon>
        <taxon>Metazoa</taxon>
        <taxon>Ecdysozoa</taxon>
        <taxon>Arthropoda</taxon>
        <taxon>Hexapoda</taxon>
        <taxon>Insecta</taxon>
        <taxon>Pterygota</taxon>
        <taxon>Neoptera</taxon>
        <taxon>Endopterygota</taxon>
        <taxon>Lepidoptera</taxon>
        <taxon>Glossata</taxon>
        <taxon>Ditrysia</taxon>
        <taxon>Papilionoidea</taxon>
        <taxon>Nymphalidae</taxon>
        <taxon>Satyrinae</taxon>
        <taxon>Erebiini</taxon>
        <taxon>Erebia</taxon>
    </lineage>
</organism>
<feature type="non-terminal residue" evidence="2">
    <location>
        <position position="178"/>
    </location>
</feature>
<dbReference type="EMBL" id="HQ284395">
    <property type="protein sequence ID" value="ADZ95892.1"/>
    <property type="molecule type" value="Genomic_DNA"/>
</dbReference>
<keyword evidence="2" id="KW-0695">RNA-directed DNA polymerase</keyword>
<name>F2WZR7_9NEOP</name>
<reference evidence="2" key="1">
    <citation type="submission" date="2010-09" db="EMBL/GenBank/DDBJ databases">
        <title>Evidence of multiple events of horizontal transmission of mobile genetic elements between Bombyx and Maculinea.</title>
        <authorList>
            <person name="Novikova O.S."/>
            <person name="Sormacheva I.D."/>
            <person name="Smyshlyaev G.A."/>
            <person name="Mayorov V.I."/>
            <person name="Blinov A.G."/>
        </authorList>
    </citation>
    <scope>NUCLEOTIDE SEQUENCE</scope>
    <source>
        <strain evidence="2">EreThe.25</strain>
    </source>
</reference>
<accession>F2WZR7</accession>
<dbReference type="InterPro" id="IPR000477">
    <property type="entry name" value="RT_dom"/>
</dbReference>
<dbReference type="AlphaFoldDB" id="F2WZR7"/>
<proteinExistence type="predicted"/>
<sequence>IPPYVFRDCRSVLAEPLLHIYNLCLKAAVFPEKWKVTRVVPVPKSGGGTQVEEYRPVAVLSTPAKVLESAIHSSIYSQVRAQLSDSQHGFRPSRSTTSNLLGYMAHIVPAVDGGGQADVAYFDFRKAFDLVDNDVLLKKLASVGFTPHLLNFFASYMRDRQQYVEYKGRKSEPYFTRS</sequence>
<dbReference type="PANTHER" id="PTHR19446">
    <property type="entry name" value="REVERSE TRANSCRIPTASES"/>
    <property type="match status" value="1"/>
</dbReference>
<protein>
    <submittedName>
        <fullName evidence="2">Reverse transcriptase</fullName>
    </submittedName>
</protein>
<keyword evidence="2" id="KW-0808">Transferase</keyword>
<evidence type="ECO:0000313" key="2">
    <source>
        <dbReference type="EMBL" id="ADZ95892.1"/>
    </source>
</evidence>
<evidence type="ECO:0000259" key="1">
    <source>
        <dbReference type="Pfam" id="PF00078"/>
    </source>
</evidence>
<reference evidence="2" key="2">
    <citation type="journal article" date="2012" name="Mol. Biol. Evol.">
        <title>Vertical Evolution and Horizontal Transfer of CR1 Non-LTR Retrotransposons and Tc1/mariner DNA Transposons in Lepidoptera Species.</title>
        <authorList>
            <person name="Sormacheva I."/>
            <person name="Smyshlyaev G."/>
            <person name="Mayorov V."/>
            <person name="Blinov A."/>
            <person name="Novikov A."/>
            <person name="Novikova O."/>
        </authorList>
    </citation>
    <scope>NUCLEOTIDE SEQUENCE</scope>
    <source>
        <strain evidence="2">EreThe.25</strain>
    </source>
</reference>
<dbReference type="GO" id="GO:0003964">
    <property type="term" value="F:RNA-directed DNA polymerase activity"/>
    <property type="evidence" value="ECO:0007669"/>
    <property type="project" value="UniProtKB-KW"/>
</dbReference>
<feature type="domain" description="Reverse transcriptase" evidence="1">
    <location>
        <begin position="43"/>
        <end position="165"/>
    </location>
</feature>
<feature type="non-terminal residue" evidence="2">
    <location>
        <position position="1"/>
    </location>
</feature>
<keyword evidence="2" id="KW-0548">Nucleotidyltransferase</keyword>
<dbReference type="Pfam" id="PF00078">
    <property type="entry name" value="RVT_1"/>
    <property type="match status" value="1"/>
</dbReference>